<gene>
    <name evidence="2" type="ORF">CLODIP_2_CD08301</name>
</gene>
<proteinExistence type="predicted"/>
<evidence type="ECO:0000256" key="1">
    <source>
        <dbReference type="SAM" id="MobiDB-lite"/>
    </source>
</evidence>
<dbReference type="EMBL" id="CADEPI010000056">
    <property type="protein sequence ID" value="CAB3370931.1"/>
    <property type="molecule type" value="Genomic_DNA"/>
</dbReference>
<reference evidence="2 3" key="1">
    <citation type="submission" date="2020-04" db="EMBL/GenBank/DDBJ databases">
        <authorList>
            <person name="Alioto T."/>
            <person name="Alioto T."/>
            <person name="Gomez Garrido J."/>
        </authorList>
    </citation>
    <scope>NUCLEOTIDE SEQUENCE [LARGE SCALE GENOMIC DNA]</scope>
</reference>
<dbReference type="AlphaFoldDB" id="A0A8S1CPY0"/>
<feature type="region of interest" description="Disordered" evidence="1">
    <location>
        <begin position="1"/>
        <end position="42"/>
    </location>
</feature>
<keyword evidence="3" id="KW-1185">Reference proteome</keyword>
<evidence type="ECO:0000313" key="3">
    <source>
        <dbReference type="Proteomes" id="UP000494165"/>
    </source>
</evidence>
<accession>A0A8S1CPY0</accession>
<organism evidence="2 3">
    <name type="scientific">Cloeon dipterum</name>
    <dbReference type="NCBI Taxonomy" id="197152"/>
    <lineage>
        <taxon>Eukaryota</taxon>
        <taxon>Metazoa</taxon>
        <taxon>Ecdysozoa</taxon>
        <taxon>Arthropoda</taxon>
        <taxon>Hexapoda</taxon>
        <taxon>Insecta</taxon>
        <taxon>Pterygota</taxon>
        <taxon>Palaeoptera</taxon>
        <taxon>Ephemeroptera</taxon>
        <taxon>Pisciforma</taxon>
        <taxon>Baetidae</taxon>
        <taxon>Cloeon</taxon>
    </lineage>
</organism>
<sequence>MQRLCAESSPEVSSSSPITNISLGQMRMVSSPNPTGSSSSDLGEVDLELWDLDYSSRRNLISSGMHLHGSSC</sequence>
<protein>
    <submittedName>
        <fullName evidence="2">Uncharacterized protein</fullName>
    </submittedName>
</protein>
<dbReference type="Proteomes" id="UP000494165">
    <property type="component" value="Unassembled WGS sequence"/>
</dbReference>
<feature type="compositionally biased region" description="Low complexity" evidence="1">
    <location>
        <begin position="30"/>
        <end position="40"/>
    </location>
</feature>
<feature type="compositionally biased region" description="Low complexity" evidence="1">
    <location>
        <begin position="7"/>
        <end position="17"/>
    </location>
</feature>
<evidence type="ECO:0000313" key="2">
    <source>
        <dbReference type="EMBL" id="CAB3370931.1"/>
    </source>
</evidence>
<name>A0A8S1CPY0_9INSE</name>
<comment type="caution">
    <text evidence="2">The sequence shown here is derived from an EMBL/GenBank/DDBJ whole genome shotgun (WGS) entry which is preliminary data.</text>
</comment>